<dbReference type="Proteomes" id="UP000005222">
    <property type="component" value="Chromosome B"/>
</dbReference>
<dbReference type="AlphaFoldDB" id="G8YT07"/>
<organism evidence="6 7">
    <name type="scientific">Pichia sorbitophila (strain ATCC MYA-4447 / BCRC 22081 / CBS 7064 / NBRC 10061 / NRRL Y-12695)</name>
    <name type="common">Hybrid yeast</name>
    <dbReference type="NCBI Taxonomy" id="559304"/>
    <lineage>
        <taxon>Eukaryota</taxon>
        <taxon>Fungi</taxon>
        <taxon>Dikarya</taxon>
        <taxon>Ascomycota</taxon>
        <taxon>Saccharomycotina</taxon>
        <taxon>Pichiomycetes</taxon>
        <taxon>Debaryomycetaceae</taxon>
        <taxon>Millerozyma</taxon>
    </lineage>
</organism>
<dbReference type="SUPFAM" id="SSF50978">
    <property type="entry name" value="WD40 repeat-like"/>
    <property type="match status" value="1"/>
</dbReference>
<dbReference type="Pfam" id="PF08799">
    <property type="entry name" value="PRP4"/>
    <property type="match status" value="1"/>
</dbReference>
<dbReference type="PANTHER" id="PTHR19846">
    <property type="entry name" value="WD40 REPEAT PROTEIN"/>
    <property type="match status" value="1"/>
</dbReference>
<feature type="region of interest" description="Disordered" evidence="4">
    <location>
        <begin position="78"/>
        <end position="99"/>
    </location>
</feature>
<accession>G8YT07</accession>
<feature type="repeat" description="WD" evidence="3">
    <location>
        <begin position="469"/>
        <end position="502"/>
    </location>
</feature>
<reference evidence="6 7" key="1">
    <citation type="journal article" date="2012" name="G3 (Bethesda)">
        <title>Pichia sorbitophila, an interspecies yeast hybrid reveals early steps of genome resolution following polyploidization.</title>
        <authorList>
            <person name="Leh Louis V."/>
            <person name="Despons L."/>
            <person name="Friedrich A."/>
            <person name="Martin T."/>
            <person name="Durrens P."/>
            <person name="Casaregola S."/>
            <person name="Neuveglise C."/>
            <person name="Fairhead C."/>
            <person name="Marck C."/>
            <person name="Cruz J.A."/>
            <person name="Straub M.L."/>
            <person name="Kugler V."/>
            <person name="Sacerdot C."/>
            <person name="Uzunov Z."/>
            <person name="Thierry A."/>
            <person name="Weiss S."/>
            <person name="Bleykasten C."/>
            <person name="De Montigny J."/>
            <person name="Jacques N."/>
            <person name="Jung P."/>
            <person name="Lemaire M."/>
            <person name="Mallet S."/>
            <person name="Morel G."/>
            <person name="Richard G.F."/>
            <person name="Sarkar A."/>
            <person name="Savel G."/>
            <person name="Schacherer J."/>
            <person name="Seret M.L."/>
            <person name="Talla E."/>
            <person name="Samson G."/>
            <person name="Jubin C."/>
            <person name="Poulain J."/>
            <person name="Vacherie B."/>
            <person name="Barbe V."/>
            <person name="Pelletier E."/>
            <person name="Sherman D.J."/>
            <person name="Westhof E."/>
            <person name="Weissenbach J."/>
            <person name="Baret P.V."/>
            <person name="Wincker P."/>
            <person name="Gaillardin C."/>
            <person name="Dujon B."/>
            <person name="Souciet J.L."/>
        </authorList>
    </citation>
    <scope>NUCLEOTIDE SEQUENCE [LARGE SCALE GENOMIC DNA]</scope>
    <source>
        <strain evidence="7">ATCC MYA-4447 / BCRC 22081 / CBS 7064 / NBRC 10061 / NRRL Y-12695</strain>
    </source>
</reference>
<dbReference type="PROSITE" id="PS50294">
    <property type="entry name" value="WD_REPEATS_REGION"/>
    <property type="match status" value="3"/>
</dbReference>
<evidence type="ECO:0000313" key="6">
    <source>
        <dbReference type="EMBL" id="CCE73058.1"/>
    </source>
</evidence>
<dbReference type="InterPro" id="IPR020472">
    <property type="entry name" value="WD40_PAC1"/>
</dbReference>
<feature type="repeat" description="WD" evidence="3">
    <location>
        <begin position="354"/>
        <end position="388"/>
    </location>
</feature>
<evidence type="ECO:0000259" key="5">
    <source>
        <dbReference type="SMART" id="SM00500"/>
    </source>
</evidence>
<dbReference type="SMART" id="SM00320">
    <property type="entry name" value="WD40"/>
    <property type="match status" value="7"/>
</dbReference>
<dbReference type="EMBL" id="FO082058">
    <property type="protein sequence ID" value="CCE73058.1"/>
    <property type="molecule type" value="Genomic_DNA"/>
</dbReference>
<dbReference type="InParanoid" id="G8YT07"/>
<protein>
    <submittedName>
        <fullName evidence="6">Piso0_000070 protein</fullName>
    </submittedName>
</protein>
<feature type="repeat" description="WD" evidence="3">
    <location>
        <begin position="312"/>
        <end position="353"/>
    </location>
</feature>
<sequence>MNLNDVPKVNDAGSKGSYNGLTAADVPTSDDEVRQALRNLGEPITYFGEAKAERRERLIKLLLEQPHTNFDFAYIDEEEDDDKDMEDEEEDELYYTPGPPQLEEARRRILRSSLSRASERVKEQARSHQKQDFIKTLKHRRYINKKLSSYDLSGTQLLSGNTRAISSVRFSPDGSLIACGSWDGNVYFLDKETLTQVASSKSDCHSEKVSTIDWCFKSEKPLLSSGGAEGNINLWSVDGSIADGSAMSSDRVSYEKGFPTVEPVYSFVDAHPASRITSTLFHPSSDYMASTSFDKTWKLWDINRPEEELIQQEGHSKELYCANFHVDGSILSTAGLDSVCILWDLRSGRSIANLEGHIKGIYDMSWSPNGYHLATGSGDSSIKVWDIRKYGNKTPLVTIPSHRKLVSSVNFLQKYGNNNKSNVLETEVTDGDDQGPEILDSNGTFLVSASYDSTLNVWSADNWINVKTLKGHSDKVMSCDIYGDASQIISSGWDRSVKLWSI</sequence>
<dbReference type="InterPro" id="IPR036322">
    <property type="entry name" value="WD40_repeat_dom_sf"/>
</dbReference>
<dbReference type="InterPro" id="IPR019775">
    <property type="entry name" value="WD40_repeat_CS"/>
</dbReference>
<dbReference type="GO" id="GO:0046540">
    <property type="term" value="C:U4/U6 x U5 tri-snRNP complex"/>
    <property type="evidence" value="ECO:0007669"/>
    <property type="project" value="TreeGrafter"/>
</dbReference>
<feature type="domain" description="Pre-mRNA processing factor 4 (PRP4)-like" evidence="5">
    <location>
        <begin position="28"/>
        <end position="80"/>
    </location>
</feature>
<dbReference type="eggNOG" id="KOG0272">
    <property type="taxonomic scope" value="Eukaryota"/>
</dbReference>
<evidence type="ECO:0000256" key="1">
    <source>
        <dbReference type="ARBA" id="ARBA00022574"/>
    </source>
</evidence>
<dbReference type="PROSITE" id="PS00678">
    <property type="entry name" value="WD_REPEATS_1"/>
    <property type="match status" value="3"/>
</dbReference>
<dbReference type="InterPro" id="IPR014906">
    <property type="entry name" value="PRP4-like"/>
</dbReference>
<feature type="repeat" description="WD" evidence="3">
    <location>
        <begin position="158"/>
        <end position="199"/>
    </location>
</feature>
<dbReference type="Gene3D" id="4.10.280.110">
    <property type="entry name" value="Pre-mRNA processing factor 4 domain"/>
    <property type="match status" value="1"/>
</dbReference>
<dbReference type="InterPro" id="IPR001680">
    <property type="entry name" value="WD40_rpt"/>
</dbReference>
<dbReference type="OrthoDB" id="540662at2759"/>
<dbReference type="InterPro" id="IPR015943">
    <property type="entry name" value="WD40/YVTN_repeat-like_dom_sf"/>
</dbReference>
<dbReference type="FunCoup" id="G8YT07">
    <property type="interactions" value="741"/>
</dbReference>
<dbReference type="GO" id="GO:0030621">
    <property type="term" value="F:U4 snRNA binding"/>
    <property type="evidence" value="ECO:0007669"/>
    <property type="project" value="TreeGrafter"/>
</dbReference>
<evidence type="ECO:0000313" key="7">
    <source>
        <dbReference type="Proteomes" id="UP000005222"/>
    </source>
</evidence>
<dbReference type="STRING" id="559304.G8YT07"/>
<proteinExistence type="predicted"/>
<dbReference type="OMA" id="ARIDIAM"/>
<evidence type="ECO:0000256" key="4">
    <source>
        <dbReference type="SAM" id="MobiDB-lite"/>
    </source>
</evidence>
<dbReference type="Pfam" id="PF00400">
    <property type="entry name" value="WD40"/>
    <property type="match status" value="6"/>
</dbReference>
<evidence type="ECO:0000256" key="3">
    <source>
        <dbReference type="PROSITE-ProRule" id="PRU00221"/>
    </source>
</evidence>
<dbReference type="HOGENOM" id="CLU_000288_57_20_1"/>
<dbReference type="GO" id="GO:0017070">
    <property type="term" value="F:U6 snRNA binding"/>
    <property type="evidence" value="ECO:0007669"/>
    <property type="project" value="TreeGrafter"/>
</dbReference>
<dbReference type="SUPFAM" id="SSF158230">
    <property type="entry name" value="PRP4-like"/>
    <property type="match status" value="1"/>
</dbReference>
<dbReference type="InterPro" id="IPR036285">
    <property type="entry name" value="PRP4-like_sf"/>
</dbReference>
<dbReference type="CDD" id="cd00200">
    <property type="entry name" value="WD40"/>
    <property type="match status" value="1"/>
</dbReference>
<dbReference type="PRINTS" id="PR00320">
    <property type="entry name" value="GPROTEINBRPT"/>
</dbReference>
<dbReference type="SMART" id="SM00500">
    <property type="entry name" value="SFM"/>
    <property type="match status" value="1"/>
</dbReference>
<gene>
    <name evidence="6" type="primary">Piso0_000070</name>
    <name evidence="6" type="ORF">GNLVRS01_PISO0B01519g</name>
</gene>
<dbReference type="PROSITE" id="PS50082">
    <property type="entry name" value="WD_REPEATS_2"/>
    <property type="match status" value="5"/>
</dbReference>
<keyword evidence="2" id="KW-0677">Repeat</keyword>
<dbReference type="GO" id="GO:0000398">
    <property type="term" value="P:mRNA splicing, via spliceosome"/>
    <property type="evidence" value="ECO:0007669"/>
    <property type="project" value="TreeGrafter"/>
</dbReference>
<keyword evidence="1 3" id="KW-0853">WD repeat</keyword>
<feature type="compositionally biased region" description="Acidic residues" evidence="4">
    <location>
        <begin position="78"/>
        <end position="93"/>
    </location>
</feature>
<name>G8YT07_PICSO</name>
<dbReference type="PANTHER" id="PTHR19846:SF0">
    <property type="entry name" value="PRE-MRNA PROCESSING FACTOR 4"/>
    <property type="match status" value="1"/>
</dbReference>
<feature type="region of interest" description="Disordered" evidence="4">
    <location>
        <begin position="1"/>
        <end position="27"/>
    </location>
</feature>
<feature type="repeat" description="WD" evidence="3">
    <location>
        <begin position="276"/>
        <end position="310"/>
    </location>
</feature>
<dbReference type="Gene3D" id="2.130.10.10">
    <property type="entry name" value="YVTN repeat-like/Quinoprotein amine dehydrogenase"/>
    <property type="match status" value="3"/>
</dbReference>
<evidence type="ECO:0000256" key="2">
    <source>
        <dbReference type="ARBA" id="ARBA00022737"/>
    </source>
</evidence>
<keyword evidence="7" id="KW-1185">Reference proteome</keyword>